<keyword evidence="4" id="KW-1185">Reference proteome</keyword>
<dbReference type="AlphaFoldDB" id="A0A7X9S0Y9"/>
<feature type="domain" description="Secretion system C-terminal sorting" evidence="2">
    <location>
        <begin position="38"/>
        <end position="115"/>
    </location>
</feature>
<evidence type="ECO:0000259" key="2">
    <source>
        <dbReference type="Pfam" id="PF18962"/>
    </source>
</evidence>
<evidence type="ECO:0000313" key="4">
    <source>
        <dbReference type="Proteomes" id="UP000576082"/>
    </source>
</evidence>
<name>A0A7X9S0Y9_9BACT</name>
<dbReference type="NCBIfam" id="TIGR04183">
    <property type="entry name" value="Por_Secre_tail"/>
    <property type="match status" value="1"/>
</dbReference>
<proteinExistence type="predicted"/>
<dbReference type="Pfam" id="PF18962">
    <property type="entry name" value="Por_Secre_tail"/>
    <property type="match status" value="1"/>
</dbReference>
<dbReference type="InterPro" id="IPR026444">
    <property type="entry name" value="Secre_tail"/>
</dbReference>
<protein>
    <submittedName>
        <fullName evidence="3">T9SS type A sorting domain-containing protein</fullName>
    </submittedName>
</protein>
<feature type="chain" id="PRO_5030644148" evidence="1">
    <location>
        <begin position="22"/>
        <end position="120"/>
    </location>
</feature>
<keyword evidence="1" id="KW-0732">Signal</keyword>
<dbReference type="EMBL" id="JABANE010000153">
    <property type="protein sequence ID" value="NME72353.1"/>
    <property type="molecule type" value="Genomic_DNA"/>
</dbReference>
<sequence>MKNLRNILLLTVMLFSGLAVNASDRSNVAVSENEPIHVYPIPANTQFHIDFKNNQYSDITYKLVNLESGLSTVIDNKNSISHQISSFDVSLLPTGTYMLVIEENGKSIYTKKMVINHFGV</sequence>
<evidence type="ECO:0000256" key="1">
    <source>
        <dbReference type="SAM" id="SignalP"/>
    </source>
</evidence>
<reference evidence="3 4" key="1">
    <citation type="submission" date="2020-04" db="EMBL/GenBank/DDBJ databases">
        <title>Flammeovirga sp. SR4, a novel species isolated from seawater.</title>
        <authorList>
            <person name="Wang X."/>
        </authorList>
    </citation>
    <scope>NUCLEOTIDE SEQUENCE [LARGE SCALE GENOMIC DNA]</scope>
    <source>
        <strain evidence="3 4">ATCC 23126</strain>
    </source>
</reference>
<organism evidence="3 4">
    <name type="scientific">Flammeovirga aprica JL-4</name>
    <dbReference type="NCBI Taxonomy" id="694437"/>
    <lineage>
        <taxon>Bacteria</taxon>
        <taxon>Pseudomonadati</taxon>
        <taxon>Bacteroidota</taxon>
        <taxon>Cytophagia</taxon>
        <taxon>Cytophagales</taxon>
        <taxon>Flammeovirgaceae</taxon>
        <taxon>Flammeovirga</taxon>
    </lineage>
</organism>
<accession>A0A7X9S0Y9</accession>
<dbReference type="Proteomes" id="UP000576082">
    <property type="component" value="Unassembled WGS sequence"/>
</dbReference>
<feature type="signal peptide" evidence="1">
    <location>
        <begin position="1"/>
        <end position="21"/>
    </location>
</feature>
<evidence type="ECO:0000313" key="3">
    <source>
        <dbReference type="EMBL" id="NME72353.1"/>
    </source>
</evidence>
<comment type="caution">
    <text evidence="3">The sequence shown here is derived from an EMBL/GenBank/DDBJ whole genome shotgun (WGS) entry which is preliminary data.</text>
</comment>
<dbReference type="RefSeq" id="WP_169660546.1">
    <property type="nucleotide sequence ID" value="NZ_JABANE010000153.1"/>
</dbReference>
<gene>
    <name evidence="3" type="ORF">HHU12_30610</name>
</gene>